<accession>A0A9J6E9F7</accession>
<keyword evidence="3" id="KW-1185">Reference proteome</keyword>
<evidence type="ECO:0000256" key="1">
    <source>
        <dbReference type="SAM" id="MobiDB-lite"/>
    </source>
</evidence>
<dbReference type="EMBL" id="JABSTU010000005">
    <property type="protein sequence ID" value="KAH8030736.1"/>
    <property type="molecule type" value="Genomic_DNA"/>
</dbReference>
<name>A0A9J6E9F7_RHIMP</name>
<dbReference type="AlphaFoldDB" id="A0A9J6E9F7"/>
<feature type="compositionally biased region" description="Polar residues" evidence="1">
    <location>
        <begin position="25"/>
        <end position="42"/>
    </location>
</feature>
<evidence type="ECO:0000313" key="2">
    <source>
        <dbReference type="EMBL" id="KAH8030736.1"/>
    </source>
</evidence>
<comment type="caution">
    <text evidence="2">The sequence shown here is derived from an EMBL/GenBank/DDBJ whole genome shotgun (WGS) entry which is preliminary data.</text>
</comment>
<gene>
    <name evidence="2" type="ORF">HPB51_011536</name>
</gene>
<dbReference type="Proteomes" id="UP000821866">
    <property type="component" value="Chromosome 3"/>
</dbReference>
<reference evidence="2" key="1">
    <citation type="journal article" date="2020" name="Cell">
        <title>Large-Scale Comparative Analyses of Tick Genomes Elucidate Their Genetic Diversity and Vector Capacities.</title>
        <authorList>
            <consortium name="Tick Genome and Microbiome Consortium (TIGMIC)"/>
            <person name="Jia N."/>
            <person name="Wang J."/>
            <person name="Shi W."/>
            <person name="Du L."/>
            <person name="Sun Y."/>
            <person name="Zhan W."/>
            <person name="Jiang J.F."/>
            <person name="Wang Q."/>
            <person name="Zhang B."/>
            <person name="Ji P."/>
            <person name="Bell-Sakyi L."/>
            <person name="Cui X.M."/>
            <person name="Yuan T.T."/>
            <person name="Jiang B.G."/>
            <person name="Yang W.F."/>
            <person name="Lam T.T."/>
            <person name="Chang Q.C."/>
            <person name="Ding S.J."/>
            <person name="Wang X.J."/>
            <person name="Zhu J.G."/>
            <person name="Ruan X.D."/>
            <person name="Zhao L."/>
            <person name="Wei J.T."/>
            <person name="Ye R.Z."/>
            <person name="Que T.C."/>
            <person name="Du C.H."/>
            <person name="Zhou Y.H."/>
            <person name="Cheng J.X."/>
            <person name="Dai P.F."/>
            <person name="Guo W.B."/>
            <person name="Han X.H."/>
            <person name="Huang E.J."/>
            <person name="Li L.F."/>
            <person name="Wei W."/>
            <person name="Gao Y.C."/>
            <person name="Liu J.Z."/>
            <person name="Shao H.Z."/>
            <person name="Wang X."/>
            <person name="Wang C.C."/>
            <person name="Yang T.C."/>
            <person name="Huo Q.B."/>
            <person name="Li W."/>
            <person name="Chen H.Y."/>
            <person name="Chen S.E."/>
            <person name="Zhou L.G."/>
            <person name="Ni X.B."/>
            <person name="Tian J.H."/>
            <person name="Sheng Y."/>
            <person name="Liu T."/>
            <person name="Pan Y.S."/>
            <person name="Xia L.Y."/>
            <person name="Li J."/>
            <person name="Zhao F."/>
            <person name="Cao W.C."/>
        </authorList>
    </citation>
    <scope>NUCLEOTIDE SEQUENCE</scope>
    <source>
        <strain evidence="2">Rmic-2018</strain>
    </source>
</reference>
<feature type="region of interest" description="Disordered" evidence="1">
    <location>
        <begin position="25"/>
        <end position="51"/>
    </location>
</feature>
<organism evidence="2 3">
    <name type="scientific">Rhipicephalus microplus</name>
    <name type="common">Cattle tick</name>
    <name type="synonym">Boophilus microplus</name>
    <dbReference type="NCBI Taxonomy" id="6941"/>
    <lineage>
        <taxon>Eukaryota</taxon>
        <taxon>Metazoa</taxon>
        <taxon>Ecdysozoa</taxon>
        <taxon>Arthropoda</taxon>
        <taxon>Chelicerata</taxon>
        <taxon>Arachnida</taxon>
        <taxon>Acari</taxon>
        <taxon>Parasitiformes</taxon>
        <taxon>Ixodida</taxon>
        <taxon>Ixodoidea</taxon>
        <taxon>Ixodidae</taxon>
        <taxon>Rhipicephalinae</taxon>
        <taxon>Rhipicephalus</taxon>
        <taxon>Boophilus</taxon>
    </lineage>
</organism>
<sequence length="171" mass="18290">MAIAVTGTSIDGTPDGITGWVVTTQRGKKTSGSAETPLQVSAPTPGKRAAQPTRVRVIKRVNANFSKTARMPFVPRGEYKIVVRPRGALLVGKVMMPELVRAISSAAKVNSEEIQRDTVCPNVAQNINVISTPEHARVSQYASVRALGIGWQAYEVFVYAAASENTVKGVI</sequence>
<evidence type="ECO:0000313" key="3">
    <source>
        <dbReference type="Proteomes" id="UP000821866"/>
    </source>
</evidence>
<proteinExistence type="predicted"/>
<reference evidence="2" key="2">
    <citation type="submission" date="2021-09" db="EMBL/GenBank/DDBJ databases">
        <authorList>
            <person name="Jia N."/>
            <person name="Wang J."/>
            <person name="Shi W."/>
            <person name="Du L."/>
            <person name="Sun Y."/>
            <person name="Zhan W."/>
            <person name="Jiang J."/>
            <person name="Wang Q."/>
            <person name="Zhang B."/>
            <person name="Ji P."/>
            <person name="Sakyi L.B."/>
            <person name="Cui X."/>
            <person name="Yuan T."/>
            <person name="Jiang B."/>
            <person name="Yang W."/>
            <person name="Lam T.T.-Y."/>
            <person name="Chang Q."/>
            <person name="Ding S."/>
            <person name="Wang X."/>
            <person name="Zhu J."/>
            <person name="Ruan X."/>
            <person name="Zhao L."/>
            <person name="Wei J."/>
            <person name="Que T."/>
            <person name="Du C."/>
            <person name="Cheng J."/>
            <person name="Dai P."/>
            <person name="Han X."/>
            <person name="Huang E."/>
            <person name="Gao Y."/>
            <person name="Liu J."/>
            <person name="Shao H."/>
            <person name="Ye R."/>
            <person name="Li L."/>
            <person name="Wei W."/>
            <person name="Wang X."/>
            <person name="Wang C."/>
            <person name="Huo Q."/>
            <person name="Li W."/>
            <person name="Guo W."/>
            <person name="Chen H."/>
            <person name="Chen S."/>
            <person name="Zhou L."/>
            <person name="Zhou L."/>
            <person name="Ni X."/>
            <person name="Tian J."/>
            <person name="Zhou Y."/>
            <person name="Sheng Y."/>
            <person name="Liu T."/>
            <person name="Pan Y."/>
            <person name="Xia L."/>
            <person name="Li J."/>
            <person name="Zhao F."/>
            <person name="Cao W."/>
        </authorList>
    </citation>
    <scope>NUCLEOTIDE SEQUENCE</scope>
    <source>
        <strain evidence="2">Rmic-2018</strain>
        <tissue evidence="2">Larvae</tissue>
    </source>
</reference>
<protein>
    <submittedName>
        <fullName evidence="2">Uncharacterized protein</fullName>
    </submittedName>
</protein>